<dbReference type="AlphaFoldDB" id="A0A8H6TMJ1"/>
<comment type="subcellular location">
    <subcellularLocation>
        <location evidence="1">Membrane</location>
        <topology evidence="1">Multi-pass membrane protein</topology>
    </subcellularLocation>
</comment>
<accession>A0A8H6TMJ1</accession>
<dbReference type="InterPro" id="IPR011701">
    <property type="entry name" value="MFS"/>
</dbReference>
<feature type="domain" description="Major facilitator superfamily (MFS) profile" evidence="5">
    <location>
        <begin position="134"/>
        <end position="539"/>
    </location>
</feature>
<feature type="transmembrane region" description="Helical" evidence="4">
    <location>
        <begin position="392"/>
        <end position="414"/>
    </location>
</feature>
<comment type="similarity">
    <text evidence="2">Belongs to the major facilitator superfamily. Monocarboxylate porter (TC 2.A.1.13) family.</text>
</comment>
<organism evidence="6 7">
    <name type="scientific">Mycena chlorophos</name>
    <name type="common">Agaric fungus</name>
    <name type="synonym">Agaricus chlorophos</name>
    <dbReference type="NCBI Taxonomy" id="658473"/>
    <lineage>
        <taxon>Eukaryota</taxon>
        <taxon>Fungi</taxon>
        <taxon>Dikarya</taxon>
        <taxon>Basidiomycota</taxon>
        <taxon>Agaricomycotina</taxon>
        <taxon>Agaricomycetes</taxon>
        <taxon>Agaricomycetidae</taxon>
        <taxon>Agaricales</taxon>
        <taxon>Marasmiineae</taxon>
        <taxon>Mycenaceae</taxon>
        <taxon>Mycena</taxon>
    </lineage>
</organism>
<dbReference type="Pfam" id="PF07690">
    <property type="entry name" value="MFS_1"/>
    <property type="match status" value="1"/>
</dbReference>
<comment type="caution">
    <text evidence="6">The sequence shown here is derived from an EMBL/GenBank/DDBJ whole genome shotgun (WGS) entry which is preliminary data.</text>
</comment>
<feature type="transmembrane region" description="Helical" evidence="4">
    <location>
        <begin position="421"/>
        <end position="442"/>
    </location>
</feature>
<proteinExistence type="inferred from homology"/>
<dbReference type="Proteomes" id="UP000613580">
    <property type="component" value="Unassembled WGS sequence"/>
</dbReference>
<dbReference type="GO" id="GO:0016020">
    <property type="term" value="C:membrane"/>
    <property type="evidence" value="ECO:0007669"/>
    <property type="project" value="UniProtKB-SubCell"/>
</dbReference>
<dbReference type="InterPro" id="IPR036259">
    <property type="entry name" value="MFS_trans_sf"/>
</dbReference>
<feature type="transmembrane region" description="Helical" evidence="4">
    <location>
        <begin position="230"/>
        <end position="250"/>
    </location>
</feature>
<feature type="region of interest" description="Disordered" evidence="3">
    <location>
        <begin position="85"/>
        <end position="110"/>
    </location>
</feature>
<feature type="transmembrane region" description="Helical" evidence="4">
    <location>
        <begin position="484"/>
        <end position="508"/>
    </location>
</feature>
<reference evidence="6" key="1">
    <citation type="submission" date="2020-05" db="EMBL/GenBank/DDBJ databases">
        <title>Mycena genomes resolve the evolution of fungal bioluminescence.</title>
        <authorList>
            <person name="Tsai I.J."/>
        </authorList>
    </citation>
    <scope>NUCLEOTIDE SEQUENCE</scope>
    <source>
        <strain evidence="6">110903Hualien_Pintung</strain>
    </source>
</reference>
<feature type="transmembrane region" description="Helical" evidence="4">
    <location>
        <begin position="294"/>
        <end position="314"/>
    </location>
</feature>
<dbReference type="EMBL" id="JACAZE010000002">
    <property type="protein sequence ID" value="KAF7320498.1"/>
    <property type="molecule type" value="Genomic_DNA"/>
</dbReference>
<dbReference type="GO" id="GO:0022857">
    <property type="term" value="F:transmembrane transporter activity"/>
    <property type="evidence" value="ECO:0007669"/>
    <property type="project" value="InterPro"/>
</dbReference>
<feature type="transmembrane region" description="Helical" evidence="4">
    <location>
        <begin position="262"/>
        <end position="282"/>
    </location>
</feature>
<feature type="transmembrane region" description="Helical" evidence="4">
    <location>
        <begin position="136"/>
        <end position="156"/>
    </location>
</feature>
<evidence type="ECO:0000313" key="6">
    <source>
        <dbReference type="EMBL" id="KAF7320498.1"/>
    </source>
</evidence>
<dbReference type="InterPro" id="IPR050327">
    <property type="entry name" value="Proton-linked_MCT"/>
</dbReference>
<dbReference type="PANTHER" id="PTHR11360">
    <property type="entry name" value="MONOCARBOXYLATE TRANSPORTER"/>
    <property type="match status" value="1"/>
</dbReference>
<evidence type="ECO:0000256" key="1">
    <source>
        <dbReference type="ARBA" id="ARBA00004141"/>
    </source>
</evidence>
<dbReference type="PANTHER" id="PTHR11360:SF177">
    <property type="entry name" value="RIBOFLAVIN TRANSPORTER MCH5"/>
    <property type="match status" value="1"/>
</dbReference>
<feature type="transmembrane region" description="Helical" evidence="4">
    <location>
        <begin position="448"/>
        <end position="472"/>
    </location>
</feature>
<feature type="transmembrane region" description="Helical" evidence="4">
    <location>
        <begin position="514"/>
        <end position="535"/>
    </location>
</feature>
<evidence type="ECO:0000256" key="4">
    <source>
        <dbReference type="SAM" id="Phobius"/>
    </source>
</evidence>
<feature type="transmembrane region" description="Helical" evidence="4">
    <location>
        <begin position="355"/>
        <end position="380"/>
    </location>
</feature>
<keyword evidence="7" id="KW-1185">Reference proteome</keyword>
<evidence type="ECO:0000313" key="7">
    <source>
        <dbReference type="Proteomes" id="UP000613580"/>
    </source>
</evidence>
<name>A0A8H6TMJ1_MYCCL</name>
<dbReference type="SUPFAM" id="SSF103473">
    <property type="entry name" value="MFS general substrate transporter"/>
    <property type="match status" value="1"/>
</dbReference>
<evidence type="ECO:0000256" key="3">
    <source>
        <dbReference type="SAM" id="MobiDB-lite"/>
    </source>
</evidence>
<dbReference type="PROSITE" id="PS50850">
    <property type="entry name" value="MFS"/>
    <property type="match status" value="1"/>
</dbReference>
<keyword evidence="4" id="KW-0472">Membrane</keyword>
<feature type="transmembrane region" description="Helical" evidence="4">
    <location>
        <begin position="176"/>
        <end position="198"/>
    </location>
</feature>
<keyword evidence="4" id="KW-0812">Transmembrane</keyword>
<feature type="transmembrane region" description="Helical" evidence="4">
    <location>
        <begin position="205"/>
        <end position="224"/>
    </location>
</feature>
<evidence type="ECO:0000256" key="2">
    <source>
        <dbReference type="ARBA" id="ARBA00006727"/>
    </source>
</evidence>
<keyword evidence="4" id="KW-1133">Transmembrane helix</keyword>
<dbReference type="Gene3D" id="1.20.1250.20">
    <property type="entry name" value="MFS general substrate transporter like domains"/>
    <property type="match status" value="1"/>
</dbReference>
<gene>
    <name evidence="6" type="ORF">HMN09_00133300</name>
</gene>
<dbReference type="InterPro" id="IPR020846">
    <property type="entry name" value="MFS_dom"/>
</dbReference>
<dbReference type="OrthoDB" id="6509908at2759"/>
<evidence type="ECO:0000259" key="5">
    <source>
        <dbReference type="PROSITE" id="PS50850"/>
    </source>
</evidence>
<sequence length="547" mass="58737">MRLADETFARTSNLRPYRESAQFASVWSPRKRHAVFARHGDEAKVLALGLISSVGLVLRDDFLPPAPHPTMPCDDEKLDEAGPSWELNRTSRTPTEEIRPSLDGTTALSHTPTLTSTAHLTTRSPTPFPEACTKSYLAVFGAFLALFGTFGQMNAFGTFQAWYAQHQLSHLEPATIAWIGSVQLWVFFFSGGVVGMIFDVYGPRWLMCSGTVVYVLSIMLTSISTRYYQYILAQGLLFGLGVGMLFYPSLSSVATYFSRYRATALGIAASGSSLGGVMYPIMLQRLFEQYGFAWGVRISGLVSGVICCIALATVTRYTPPTSKLFPNESTTSTASTPYRKSPPPALLHAFRDARFVLLATGASLVALGLFVPFFFIASYANTLPPSSLRTETGFLVLAILNAGGVLGRIAPAILSDALGRFNILAPTALISGVLCLTMWLLAGSSLPVLLVFAATYGFSSGAFISLITPCVAQISDVRQIGGRIGLLYSVISVPAVIGPPVAGVLLQAGDGSNYTAMILFAGLTLIAGSVSLFAARWKINPKLLIRV</sequence>
<dbReference type="CDD" id="cd17352">
    <property type="entry name" value="MFS_MCT_SLC16"/>
    <property type="match status" value="1"/>
</dbReference>
<protein>
    <submittedName>
        <fullName evidence="6">Monocarboxylate permease-like protein</fullName>
    </submittedName>
</protein>